<dbReference type="FunFam" id="3.40.50.300:FF:000113">
    <property type="entry name" value="Preprotein translocase subunit SecA"/>
    <property type="match status" value="1"/>
</dbReference>
<sequence>MTTGFLQKIFGSRNQRLVKQYQKTVTTINALETQIEKLTDDQLRGKTDEFRQRVAGGESLDKLLPEAFAVCREASRRVLKMRHFDVQMIGGMVLHYGKIAEMRTGEGKTLVATLPVYLNALAGRGVHVVTVNDYLAQRDAEWMARLYNFLGLSVGINLSGMEHEQKQQAYASDITYGTNNEFGFDYLRDNMVYETDARVQRALNFAVVDEVDSILIDEARTPLIISGQAEDHTELYVRMNALPPLLERQIGEEKADGTGVEKPGDYTLDEKSRQVFLTESGHEKAERLLAEWGLIGEGESLYAPQNITLMHHVYAALRAHTLFHKDQHYVVQNGEVVIVDEFTGRLMAGRRWSDGLHQAVEAKEHVKIQSENQTLASITFQNYFRMYAKLAGMTGTADTEAYEFNEIYGLETVVIPTNRPPKRIDKQDQIYKTAKERYDAVIRDIRECYERGQPVLVGTTSIENSELLSHLLKQAGLPHEVLNAKQHEREAAIVAEAGRPKRITIATNMAGRGTDIVLGGNAEKQATFIDADDTIPADEKARRIKQLHDEWETLHEQVKAAGGLHIIGTERHESRRIDNQLRGRAGRQGDPGSSRFYLSLDDPLLRIFAGDRVRSIMDRLKMPEGEAIEAGIVTRSIESAQRKVEARNFDIRKQLLEYDDVSNDQRKVIYQQRNELLEAHDITETISAMRHGVITEVVRQFVPAGSIEEQWDVPELEEALRNDWQLDLAIQEMVNESSSITAEEILEAVTTAADEQYEAKVAMVGRESFSAFERSVMLQTVDRLWREHLAALDHLRQGIHLRGYAQKNPKQEYKREAFELFAAMLEAIKQEVTRIVMNVQIQSPEQLEEAAEQIEERSGHLENVEYQHADYAEAGPVANVAAATAATATADMVGSAMTHGSPGGDMPKVGRNDPCPCGSGKKYKQCHGKLS</sequence>
<dbReference type="InterPro" id="IPR036266">
    <property type="entry name" value="SecA_Wing/Scaffold_sf"/>
</dbReference>
<dbReference type="InterPro" id="IPR004027">
    <property type="entry name" value="SEC_C_motif"/>
</dbReference>
<gene>
    <name evidence="16 21" type="primary">secA</name>
    <name evidence="22" type="ORF">BAN20980_05541</name>
    <name evidence="21" type="ORF">JQK92_06840</name>
</gene>
<dbReference type="CDD" id="cd18803">
    <property type="entry name" value="SF2_C_secA"/>
    <property type="match status" value="1"/>
</dbReference>
<evidence type="ECO:0000256" key="12">
    <source>
        <dbReference type="ARBA" id="ARBA00022967"/>
    </source>
</evidence>
<dbReference type="Pfam" id="PF07517">
    <property type="entry name" value="SecA_DEAD"/>
    <property type="match status" value="1"/>
</dbReference>
<feature type="domain" description="Helicase C-terminal" evidence="19">
    <location>
        <begin position="426"/>
        <end position="645"/>
    </location>
</feature>
<dbReference type="PANTHER" id="PTHR30612">
    <property type="entry name" value="SECA INNER MEMBRANE COMPONENT OF SEC PROTEIN SECRETION SYSTEM"/>
    <property type="match status" value="1"/>
</dbReference>
<feature type="binding site" evidence="16">
    <location>
        <position position="515"/>
    </location>
    <ligand>
        <name>ATP</name>
        <dbReference type="ChEBI" id="CHEBI:30616"/>
    </ligand>
</feature>
<dbReference type="PRINTS" id="PR00906">
    <property type="entry name" value="SECA"/>
</dbReference>
<comment type="cofactor">
    <cofactor evidence="1">
        <name>Zn(2+)</name>
        <dbReference type="ChEBI" id="CHEBI:29105"/>
    </cofactor>
</comment>
<evidence type="ECO:0000259" key="19">
    <source>
        <dbReference type="PROSITE" id="PS51194"/>
    </source>
</evidence>
<dbReference type="Pfam" id="PF01043">
    <property type="entry name" value="SecA_PP_bind"/>
    <property type="match status" value="1"/>
</dbReference>
<protein>
    <recommendedName>
        <fullName evidence="16 17">Protein translocase subunit SecA</fullName>
        <ecNumber evidence="16">7.4.2.8</ecNumber>
    </recommendedName>
</protein>
<dbReference type="InterPro" id="IPR014001">
    <property type="entry name" value="Helicase_ATP-bd"/>
</dbReference>
<dbReference type="GO" id="GO:0008564">
    <property type="term" value="F:protein-exporting ATPase activity"/>
    <property type="evidence" value="ECO:0007669"/>
    <property type="project" value="UniProtKB-EC"/>
</dbReference>
<dbReference type="InterPro" id="IPR027417">
    <property type="entry name" value="P-loop_NTPase"/>
</dbReference>
<reference evidence="22 23" key="1">
    <citation type="submission" date="2019-09" db="EMBL/GenBank/DDBJ databases">
        <authorList>
            <person name="Depoorter E."/>
        </authorList>
    </citation>
    <scope>NUCLEOTIDE SEQUENCE [LARGE SCALE GENOMIC DNA]</scope>
    <source>
        <strain evidence="22">LMG 20980</strain>
    </source>
</reference>
<dbReference type="InterPro" id="IPR014018">
    <property type="entry name" value="SecA_motor_DEAD"/>
</dbReference>
<evidence type="ECO:0000256" key="7">
    <source>
        <dbReference type="ARBA" id="ARBA00022723"/>
    </source>
</evidence>
<evidence type="ECO:0000259" key="20">
    <source>
        <dbReference type="PROSITE" id="PS51196"/>
    </source>
</evidence>
<evidence type="ECO:0000256" key="13">
    <source>
        <dbReference type="ARBA" id="ARBA00023010"/>
    </source>
</evidence>
<dbReference type="FunFam" id="3.40.50.300:FF:000081">
    <property type="entry name" value="Preprotein translocase subunit SecA"/>
    <property type="match status" value="1"/>
</dbReference>
<dbReference type="CDD" id="cd17928">
    <property type="entry name" value="DEXDc_SecA"/>
    <property type="match status" value="1"/>
</dbReference>
<dbReference type="GO" id="GO:0031522">
    <property type="term" value="C:cell envelope Sec protein transport complex"/>
    <property type="evidence" value="ECO:0007669"/>
    <property type="project" value="UniProtKB-ARBA"/>
</dbReference>
<dbReference type="PROSITE" id="PS01312">
    <property type="entry name" value="SECA"/>
    <property type="match status" value="1"/>
</dbReference>
<dbReference type="InterPro" id="IPR036670">
    <property type="entry name" value="SecA_X-link_sf"/>
</dbReference>
<dbReference type="GO" id="GO:0043952">
    <property type="term" value="P:protein transport by the Sec complex"/>
    <property type="evidence" value="ECO:0007669"/>
    <property type="project" value="TreeGrafter"/>
</dbReference>
<comment type="subcellular location">
    <subcellularLocation>
        <location evidence="16">Cell membrane</location>
        <topology evidence="16">Peripheral membrane protein</topology>
        <orientation evidence="16">Cytoplasmic side</orientation>
    </subcellularLocation>
    <subcellularLocation>
        <location evidence="16">Cytoplasm</location>
    </subcellularLocation>
    <text evidence="16">Distribution is 50-50.</text>
</comment>
<evidence type="ECO:0000256" key="5">
    <source>
        <dbReference type="ARBA" id="ARBA00022490"/>
    </source>
</evidence>
<dbReference type="SUPFAM" id="SSF52540">
    <property type="entry name" value="P-loop containing nucleoside triphosphate hydrolases"/>
    <property type="match status" value="2"/>
</dbReference>
<dbReference type="NCBIfam" id="NF009538">
    <property type="entry name" value="PRK12904.1"/>
    <property type="match status" value="1"/>
</dbReference>
<evidence type="ECO:0000256" key="10">
    <source>
        <dbReference type="ARBA" id="ARBA00022840"/>
    </source>
</evidence>
<evidence type="ECO:0000256" key="9">
    <source>
        <dbReference type="ARBA" id="ARBA00022833"/>
    </source>
</evidence>
<keyword evidence="9" id="KW-0862">Zinc</keyword>
<comment type="subunit">
    <text evidence="16">Monomer and homodimer. Part of the essential Sec protein translocation apparatus which comprises SecA, SecYEG and auxiliary proteins SecDF-YajC and YidC.</text>
</comment>
<feature type="binding site" evidence="16">
    <location>
        <begin position="105"/>
        <end position="109"/>
    </location>
    <ligand>
        <name>ATP</name>
        <dbReference type="ChEBI" id="CHEBI:30616"/>
    </ligand>
</feature>
<dbReference type="FunFam" id="3.90.1440.10:FF:000001">
    <property type="entry name" value="Preprotein translocase subunit SecA"/>
    <property type="match status" value="1"/>
</dbReference>
<keyword evidence="13 16" id="KW-0811">Translocation</keyword>
<dbReference type="SMART" id="SM00958">
    <property type="entry name" value="SecA_PP_bind"/>
    <property type="match status" value="1"/>
</dbReference>
<dbReference type="GeneID" id="56503610"/>
<keyword evidence="7" id="KW-0479">Metal-binding</keyword>
<dbReference type="HAMAP" id="MF_01382">
    <property type="entry name" value="SecA"/>
    <property type="match status" value="1"/>
</dbReference>
<comment type="similarity">
    <text evidence="2 16 17">Belongs to the SecA family.</text>
</comment>
<evidence type="ECO:0000256" key="4">
    <source>
        <dbReference type="ARBA" id="ARBA00022475"/>
    </source>
</evidence>
<dbReference type="InterPro" id="IPR001650">
    <property type="entry name" value="Helicase_C-like"/>
</dbReference>
<evidence type="ECO:0000256" key="14">
    <source>
        <dbReference type="ARBA" id="ARBA00023136"/>
    </source>
</evidence>
<evidence type="ECO:0000256" key="17">
    <source>
        <dbReference type="RuleBase" id="RU003874"/>
    </source>
</evidence>
<dbReference type="Pfam" id="PF07516">
    <property type="entry name" value="SecA_SW"/>
    <property type="match status" value="1"/>
</dbReference>
<keyword evidence="3 16" id="KW-0813">Transport</keyword>
<name>A0A6P2GJ25_9BURK</name>
<evidence type="ECO:0000256" key="11">
    <source>
        <dbReference type="ARBA" id="ARBA00022927"/>
    </source>
</evidence>
<organism evidence="22 23">
    <name type="scientific">Burkholderia anthina</name>
    <dbReference type="NCBI Taxonomy" id="179879"/>
    <lineage>
        <taxon>Bacteria</taxon>
        <taxon>Pseudomonadati</taxon>
        <taxon>Pseudomonadota</taxon>
        <taxon>Betaproteobacteria</taxon>
        <taxon>Burkholderiales</taxon>
        <taxon>Burkholderiaceae</taxon>
        <taxon>Burkholderia</taxon>
        <taxon>Burkholderia cepacia complex</taxon>
    </lineage>
</organism>
<evidence type="ECO:0000256" key="16">
    <source>
        <dbReference type="HAMAP-Rule" id="MF_01382"/>
    </source>
</evidence>
<dbReference type="GO" id="GO:0017038">
    <property type="term" value="P:protein import"/>
    <property type="evidence" value="ECO:0007669"/>
    <property type="project" value="InterPro"/>
</dbReference>
<dbReference type="InterPro" id="IPR011116">
    <property type="entry name" value="SecA_Wing/Scaffold"/>
</dbReference>
<dbReference type="GO" id="GO:0005886">
    <property type="term" value="C:plasma membrane"/>
    <property type="evidence" value="ECO:0007669"/>
    <property type="project" value="UniProtKB-SubCell"/>
</dbReference>
<dbReference type="GO" id="GO:0005829">
    <property type="term" value="C:cytosol"/>
    <property type="evidence" value="ECO:0007669"/>
    <property type="project" value="TreeGrafter"/>
</dbReference>
<dbReference type="Pfam" id="PF21090">
    <property type="entry name" value="P-loop_SecA"/>
    <property type="match status" value="1"/>
</dbReference>
<dbReference type="Pfam" id="PF02810">
    <property type="entry name" value="SEC-C"/>
    <property type="match status" value="1"/>
</dbReference>
<keyword evidence="24" id="KW-1185">Reference proteome</keyword>
<dbReference type="AlphaFoldDB" id="A0A6P2GJ25"/>
<reference evidence="21 24" key="2">
    <citation type="submission" date="2021-02" db="EMBL/GenBank/DDBJ databases">
        <title>Draft genome of the type strains Burkholderia anthina DSM16086.</title>
        <authorList>
            <person name="Hertel R."/>
            <person name="Meissner J."/>
            <person name="Poehlein A."/>
            <person name="Daniel R."/>
            <person name="Commichau F.M."/>
        </authorList>
    </citation>
    <scope>NUCLEOTIDE SEQUENCE [LARGE SCALE GENOMIC DNA]</scope>
    <source>
        <strain evidence="21 24">DSM 16086</strain>
    </source>
</reference>
<evidence type="ECO:0000313" key="22">
    <source>
        <dbReference type="EMBL" id="VVU52799.1"/>
    </source>
</evidence>
<dbReference type="Proteomes" id="UP000494201">
    <property type="component" value="Unassembled WGS sequence"/>
</dbReference>
<evidence type="ECO:0000256" key="15">
    <source>
        <dbReference type="ARBA" id="ARBA00034006"/>
    </source>
</evidence>
<dbReference type="EMBL" id="JAFCIQ010000003">
    <property type="protein sequence ID" value="MBM2766144.1"/>
    <property type="molecule type" value="Genomic_DNA"/>
</dbReference>
<dbReference type="EMBL" id="CABVLY010000026">
    <property type="protein sequence ID" value="VVU52799.1"/>
    <property type="molecule type" value="Genomic_DNA"/>
</dbReference>
<dbReference type="GO" id="GO:0006605">
    <property type="term" value="P:protein targeting"/>
    <property type="evidence" value="ECO:0007669"/>
    <property type="project" value="UniProtKB-UniRule"/>
</dbReference>
<dbReference type="SUPFAM" id="SSF81886">
    <property type="entry name" value="Helical scaffold and wing domains of SecA"/>
    <property type="match status" value="1"/>
</dbReference>
<evidence type="ECO:0000256" key="1">
    <source>
        <dbReference type="ARBA" id="ARBA00001947"/>
    </source>
</evidence>
<dbReference type="PROSITE" id="PS51192">
    <property type="entry name" value="HELICASE_ATP_BIND_1"/>
    <property type="match status" value="1"/>
</dbReference>
<comment type="catalytic activity">
    <reaction evidence="15 16">
        <text>ATP + H2O + cellular proteinSide 1 = ADP + phosphate + cellular proteinSide 2.</text>
        <dbReference type="EC" id="7.4.2.8"/>
    </reaction>
</comment>
<dbReference type="Gene3D" id="1.10.3060.10">
    <property type="entry name" value="Helical scaffold and wing domains of SecA"/>
    <property type="match status" value="1"/>
</dbReference>
<dbReference type="FunFam" id="1.10.3060.10:FF:000003">
    <property type="entry name" value="Protein translocase subunit SecA"/>
    <property type="match status" value="1"/>
</dbReference>
<keyword evidence="14 16" id="KW-0472">Membrane</keyword>
<dbReference type="GO" id="GO:0005524">
    <property type="term" value="F:ATP binding"/>
    <property type="evidence" value="ECO:0007669"/>
    <property type="project" value="UniProtKB-UniRule"/>
</dbReference>
<dbReference type="SMART" id="SM00957">
    <property type="entry name" value="SecA_DEAD"/>
    <property type="match status" value="1"/>
</dbReference>
<dbReference type="InterPro" id="IPR044722">
    <property type="entry name" value="SecA_SF2_C"/>
</dbReference>
<evidence type="ECO:0000313" key="21">
    <source>
        <dbReference type="EMBL" id="MBM2766144.1"/>
    </source>
</evidence>
<dbReference type="GO" id="GO:0046872">
    <property type="term" value="F:metal ion binding"/>
    <property type="evidence" value="ECO:0007669"/>
    <property type="project" value="UniProtKB-KW"/>
</dbReference>
<keyword evidence="4 16" id="KW-1003">Cell membrane</keyword>
<keyword evidence="8 16" id="KW-0547">Nucleotide-binding</keyword>
<dbReference type="PROSITE" id="PS51196">
    <property type="entry name" value="SECA_MOTOR_DEAD"/>
    <property type="match status" value="1"/>
</dbReference>
<feature type="binding site" evidence="16">
    <location>
        <position position="87"/>
    </location>
    <ligand>
        <name>ATP</name>
        <dbReference type="ChEBI" id="CHEBI:30616"/>
    </ligand>
</feature>
<evidence type="ECO:0000256" key="8">
    <source>
        <dbReference type="ARBA" id="ARBA00022741"/>
    </source>
</evidence>
<keyword evidence="5 16" id="KW-0963">Cytoplasm</keyword>
<keyword evidence="6" id="KW-0997">Cell inner membrane</keyword>
<feature type="domain" description="Helicase ATP-binding" evidence="18">
    <location>
        <begin position="89"/>
        <end position="247"/>
    </location>
</feature>
<dbReference type="InterPro" id="IPR000185">
    <property type="entry name" value="SecA"/>
</dbReference>
<accession>A0A6P2GJ25</accession>
<comment type="function">
    <text evidence="16">Part of the Sec protein translocase complex. Interacts with the SecYEG preprotein conducting channel. Has a central role in coupling the hydrolysis of ATP to the transfer of proteins into and across the cell membrane, serving both as a receptor for the preprotein-SecB complex and as an ATP-driven molecular motor driving the stepwise translocation of polypeptide chains across the membrane.</text>
</comment>
<dbReference type="Gene3D" id="3.90.1440.10">
    <property type="entry name" value="SecA, preprotein cross-linking domain"/>
    <property type="match status" value="1"/>
</dbReference>
<dbReference type="PROSITE" id="PS51194">
    <property type="entry name" value="HELICASE_CTER"/>
    <property type="match status" value="1"/>
</dbReference>
<dbReference type="RefSeq" id="WP_096506166.1">
    <property type="nucleotide sequence ID" value="NZ_CABVLY010000026.1"/>
</dbReference>
<evidence type="ECO:0000313" key="23">
    <source>
        <dbReference type="Proteomes" id="UP000494201"/>
    </source>
</evidence>
<dbReference type="EC" id="7.4.2.8" evidence="16"/>
<evidence type="ECO:0000256" key="6">
    <source>
        <dbReference type="ARBA" id="ARBA00022519"/>
    </source>
</evidence>
<dbReference type="InterPro" id="IPR011130">
    <property type="entry name" value="SecA_preprotein_X-link_dom"/>
</dbReference>
<evidence type="ECO:0000256" key="2">
    <source>
        <dbReference type="ARBA" id="ARBA00007650"/>
    </source>
</evidence>
<keyword evidence="12 16" id="KW-1278">Translocase</keyword>
<dbReference type="GO" id="GO:0065002">
    <property type="term" value="P:intracellular protein transmembrane transport"/>
    <property type="evidence" value="ECO:0007669"/>
    <property type="project" value="UniProtKB-UniRule"/>
</dbReference>
<dbReference type="SUPFAM" id="SSF81767">
    <property type="entry name" value="Pre-protein crosslinking domain of SecA"/>
    <property type="match status" value="1"/>
</dbReference>
<dbReference type="InterPro" id="IPR020937">
    <property type="entry name" value="SecA_CS"/>
</dbReference>
<dbReference type="Gene3D" id="3.40.50.300">
    <property type="entry name" value="P-loop containing nucleotide triphosphate hydrolases"/>
    <property type="match status" value="2"/>
</dbReference>
<dbReference type="NCBIfam" id="TIGR00963">
    <property type="entry name" value="secA"/>
    <property type="match status" value="1"/>
</dbReference>
<dbReference type="InterPro" id="IPR011115">
    <property type="entry name" value="SecA_DEAD"/>
</dbReference>
<evidence type="ECO:0000313" key="24">
    <source>
        <dbReference type="Proteomes" id="UP000755577"/>
    </source>
</evidence>
<dbReference type="PANTHER" id="PTHR30612:SF0">
    <property type="entry name" value="CHLOROPLAST PROTEIN-TRANSPORTING ATPASE"/>
    <property type="match status" value="1"/>
</dbReference>
<evidence type="ECO:0000259" key="18">
    <source>
        <dbReference type="PROSITE" id="PS51192"/>
    </source>
</evidence>
<evidence type="ECO:0000256" key="3">
    <source>
        <dbReference type="ARBA" id="ARBA00022448"/>
    </source>
</evidence>
<keyword evidence="11 16" id="KW-0653">Protein transport</keyword>
<feature type="domain" description="SecA family profile" evidence="20">
    <location>
        <begin position="3"/>
        <end position="629"/>
    </location>
</feature>
<keyword evidence="10 16" id="KW-0067">ATP-binding</keyword>
<proteinExistence type="inferred from homology"/>
<dbReference type="Proteomes" id="UP000755577">
    <property type="component" value="Unassembled WGS sequence"/>
</dbReference>